<feature type="chain" id="PRO_5046727973" evidence="6">
    <location>
        <begin position="33"/>
        <end position="437"/>
    </location>
</feature>
<feature type="signal peptide" evidence="6">
    <location>
        <begin position="1"/>
        <end position="32"/>
    </location>
</feature>
<dbReference type="InterPro" id="IPR036852">
    <property type="entry name" value="Peptidase_S8/S53_dom_sf"/>
</dbReference>
<evidence type="ECO:0000313" key="9">
    <source>
        <dbReference type="Proteomes" id="UP001497493"/>
    </source>
</evidence>
<dbReference type="EMBL" id="OZ026884">
    <property type="protein sequence ID" value="CAL1240922.1"/>
    <property type="molecule type" value="Genomic_DNA"/>
</dbReference>
<proteinExistence type="inferred from homology"/>
<keyword evidence="6" id="KW-0732">Signal</keyword>
<sequence>MILQRAARRLHRVGWLLAAALLTACVTGPDFPALTTGSATGEERRLLVTFGDRSIGRDLPANPLDLYRPRGGYANSSWSLQKSQDLAARHGLRLVTAWPVTVLGVTCVVYEVPPGRALEAAVRSLETDSEVETVQPMHRFRSLGEVSANPYNDPYFPLQRALKAMRIAAAHRLATGRGVRIGVIDSGVDADHPDLAGQVAVAENLAKGAGGDTAEVHGTAVAGVIAARSQNHQGIVGVAPGAELYALRACWSLRPGTSEAACNSFTLALAVNEAIRLGVRIINLSLAGPDDPLVARLLRAALDRGIFIVAADLGPGDPANPFPADLPGVIAVHPEGTAAGPHSGTADRISAPGHNILTTLPHATYDFMSGSSVAAPHVAGLLALMLEVKPELDLGEALRSLKSRALAAADAPGEVDACLLLVRLGGTPGCAETVAHP</sequence>
<reference evidence="8 9" key="1">
    <citation type="submission" date="2024-04" db="EMBL/GenBank/DDBJ databases">
        <authorList>
            <person name="Cremers G."/>
        </authorList>
    </citation>
    <scope>NUCLEOTIDE SEQUENCE [LARGE SCALE GENOMIC DNA]</scope>
    <source>
        <strain evidence="8">MeCH1-AG</strain>
    </source>
</reference>
<gene>
    <name evidence="8" type="ORF">MECH1_V1_2146</name>
</gene>
<dbReference type="InterPro" id="IPR015500">
    <property type="entry name" value="Peptidase_S8_subtilisin-rel"/>
</dbReference>
<dbReference type="PROSITE" id="PS00136">
    <property type="entry name" value="SUBTILASE_ASP"/>
    <property type="match status" value="1"/>
</dbReference>
<keyword evidence="3 5" id="KW-0378">Hydrolase</keyword>
<dbReference type="InterPro" id="IPR023827">
    <property type="entry name" value="Peptidase_S8_Asp-AS"/>
</dbReference>
<dbReference type="PANTHER" id="PTHR43806">
    <property type="entry name" value="PEPTIDASE S8"/>
    <property type="match status" value="1"/>
</dbReference>
<dbReference type="PRINTS" id="PR00723">
    <property type="entry name" value="SUBTILISIN"/>
</dbReference>
<keyword evidence="2 5" id="KW-0645">Protease</keyword>
<comment type="similarity">
    <text evidence="1 5">Belongs to the peptidase S8 family.</text>
</comment>
<evidence type="ECO:0000259" key="7">
    <source>
        <dbReference type="Pfam" id="PF00082"/>
    </source>
</evidence>
<evidence type="ECO:0000256" key="1">
    <source>
        <dbReference type="ARBA" id="ARBA00011073"/>
    </source>
</evidence>
<dbReference type="GO" id="GO:0008233">
    <property type="term" value="F:peptidase activity"/>
    <property type="evidence" value="ECO:0007669"/>
    <property type="project" value="UniProtKB-KW"/>
</dbReference>
<accession>A0ABP1CAM7</accession>
<feature type="domain" description="Peptidase S8/S53" evidence="7">
    <location>
        <begin position="176"/>
        <end position="392"/>
    </location>
</feature>
<evidence type="ECO:0000256" key="5">
    <source>
        <dbReference type="PROSITE-ProRule" id="PRU01240"/>
    </source>
</evidence>
<dbReference type="InterPro" id="IPR050131">
    <property type="entry name" value="Peptidase_S8_subtilisin-like"/>
</dbReference>
<keyword evidence="9" id="KW-1185">Reference proteome</keyword>
<evidence type="ECO:0000256" key="4">
    <source>
        <dbReference type="ARBA" id="ARBA00022825"/>
    </source>
</evidence>
<feature type="active site" description="Charge relay system" evidence="5">
    <location>
        <position position="217"/>
    </location>
</feature>
<dbReference type="GO" id="GO:0006508">
    <property type="term" value="P:proteolysis"/>
    <property type="evidence" value="ECO:0007669"/>
    <property type="project" value="UniProtKB-KW"/>
</dbReference>
<feature type="active site" description="Charge relay system" evidence="5">
    <location>
        <position position="185"/>
    </location>
</feature>
<dbReference type="RefSeq" id="WP_348757467.1">
    <property type="nucleotide sequence ID" value="NZ_OZ026884.1"/>
</dbReference>
<name>A0ABP1CAM7_9GAMM</name>
<dbReference type="InterPro" id="IPR000209">
    <property type="entry name" value="Peptidase_S8/S53_dom"/>
</dbReference>
<keyword evidence="4 5" id="KW-0720">Serine protease</keyword>
<organism evidence="8 9">
    <name type="scientific">Candidatus Methylocalor cossyra</name>
    <dbReference type="NCBI Taxonomy" id="3108543"/>
    <lineage>
        <taxon>Bacteria</taxon>
        <taxon>Pseudomonadati</taxon>
        <taxon>Pseudomonadota</taxon>
        <taxon>Gammaproteobacteria</taxon>
        <taxon>Methylococcales</taxon>
        <taxon>Methylococcaceae</taxon>
        <taxon>Candidatus Methylocalor</taxon>
    </lineage>
</organism>
<dbReference type="PROSITE" id="PS00137">
    <property type="entry name" value="SUBTILASE_HIS"/>
    <property type="match status" value="1"/>
</dbReference>
<evidence type="ECO:0000256" key="3">
    <source>
        <dbReference type="ARBA" id="ARBA00022801"/>
    </source>
</evidence>
<dbReference type="PROSITE" id="PS51257">
    <property type="entry name" value="PROKAR_LIPOPROTEIN"/>
    <property type="match status" value="1"/>
</dbReference>
<dbReference type="InterPro" id="IPR022398">
    <property type="entry name" value="Peptidase_S8_His-AS"/>
</dbReference>
<protein>
    <submittedName>
        <fullName evidence="8">Subtilisin family serine protease</fullName>
    </submittedName>
</protein>
<evidence type="ECO:0000256" key="2">
    <source>
        <dbReference type="ARBA" id="ARBA00022670"/>
    </source>
</evidence>
<dbReference type="PANTHER" id="PTHR43806:SF11">
    <property type="entry name" value="CEREVISIN-RELATED"/>
    <property type="match status" value="1"/>
</dbReference>
<dbReference type="Proteomes" id="UP001497493">
    <property type="component" value="Chromosome"/>
</dbReference>
<dbReference type="SUPFAM" id="SSF52743">
    <property type="entry name" value="Subtilisin-like"/>
    <property type="match status" value="1"/>
</dbReference>
<feature type="active site" description="Charge relay system" evidence="5">
    <location>
        <position position="372"/>
    </location>
</feature>
<evidence type="ECO:0000256" key="6">
    <source>
        <dbReference type="SAM" id="SignalP"/>
    </source>
</evidence>
<dbReference type="Pfam" id="PF00082">
    <property type="entry name" value="Peptidase_S8"/>
    <property type="match status" value="1"/>
</dbReference>
<dbReference type="Gene3D" id="3.40.50.200">
    <property type="entry name" value="Peptidase S8/S53 domain"/>
    <property type="match status" value="1"/>
</dbReference>
<dbReference type="PROSITE" id="PS51892">
    <property type="entry name" value="SUBTILASE"/>
    <property type="match status" value="1"/>
</dbReference>
<evidence type="ECO:0000313" key="8">
    <source>
        <dbReference type="EMBL" id="CAL1240922.1"/>
    </source>
</evidence>